<dbReference type="RefSeq" id="WP_098102626.1">
    <property type="nucleotide sequence ID" value="NZ_NUDL01000042.1"/>
</dbReference>
<protein>
    <submittedName>
        <fullName evidence="3">S-layer protein</fullName>
    </submittedName>
</protein>
<dbReference type="InterPro" id="IPR051465">
    <property type="entry name" value="Cell_Envelope_Struct_Comp"/>
</dbReference>
<reference evidence="3 4" key="1">
    <citation type="submission" date="2017-09" db="EMBL/GenBank/DDBJ databases">
        <title>Large-scale bioinformatics analysis of Bacillus genomes uncovers conserved roles of natural products in bacterial physiology.</title>
        <authorList>
            <consortium name="Agbiome Team Llc"/>
            <person name="Bleich R.M."/>
            <person name="Grubbs K.J."/>
            <person name="Santa Maria K.C."/>
            <person name="Allen S.E."/>
            <person name="Farag S."/>
            <person name="Shank E.A."/>
            <person name="Bowers A."/>
        </authorList>
    </citation>
    <scope>NUCLEOTIDE SEQUENCE [LARGE SCALE GENOMIC DNA]</scope>
    <source>
        <strain evidence="3 4">AFS010764</strain>
    </source>
</reference>
<keyword evidence="1" id="KW-0732">Signal</keyword>
<dbReference type="PANTHER" id="PTHR43308:SF1">
    <property type="entry name" value="OUTER MEMBRANE PROTEIN ALPHA"/>
    <property type="match status" value="1"/>
</dbReference>
<feature type="domain" description="SLH" evidence="2">
    <location>
        <begin position="148"/>
        <end position="211"/>
    </location>
</feature>
<proteinExistence type="predicted"/>
<dbReference type="PANTHER" id="PTHR43308">
    <property type="entry name" value="OUTER MEMBRANE PROTEIN ALPHA-RELATED"/>
    <property type="match status" value="1"/>
</dbReference>
<evidence type="ECO:0000313" key="3">
    <source>
        <dbReference type="EMBL" id="PEM55334.1"/>
    </source>
</evidence>
<dbReference type="AlphaFoldDB" id="A0A2B5XSW0"/>
<dbReference type="PROSITE" id="PS51272">
    <property type="entry name" value="SLH"/>
    <property type="match status" value="3"/>
</dbReference>
<evidence type="ECO:0000313" key="4">
    <source>
        <dbReference type="Proteomes" id="UP000220621"/>
    </source>
</evidence>
<organism evidence="3 4">
    <name type="scientific">Bacillus wiedmannii</name>
    <dbReference type="NCBI Taxonomy" id="1890302"/>
    <lineage>
        <taxon>Bacteria</taxon>
        <taxon>Bacillati</taxon>
        <taxon>Bacillota</taxon>
        <taxon>Bacilli</taxon>
        <taxon>Bacillales</taxon>
        <taxon>Bacillaceae</taxon>
        <taxon>Bacillus</taxon>
        <taxon>Bacillus cereus group</taxon>
    </lineage>
</organism>
<dbReference type="InterPro" id="IPR001119">
    <property type="entry name" value="SLH_dom"/>
</dbReference>
<dbReference type="EMBL" id="NUDL01000042">
    <property type="protein sequence ID" value="PEM55334.1"/>
    <property type="molecule type" value="Genomic_DNA"/>
</dbReference>
<feature type="domain" description="SLH" evidence="2">
    <location>
        <begin position="90"/>
        <end position="147"/>
    </location>
</feature>
<gene>
    <name evidence="3" type="ORF">CN611_14575</name>
</gene>
<accession>A0A2B5XSW0</accession>
<evidence type="ECO:0000259" key="2">
    <source>
        <dbReference type="PROSITE" id="PS51272"/>
    </source>
</evidence>
<comment type="caution">
    <text evidence="3">The sequence shown here is derived from an EMBL/GenBank/DDBJ whole genome shotgun (WGS) entry which is preliminary data.</text>
</comment>
<evidence type="ECO:0000256" key="1">
    <source>
        <dbReference type="ARBA" id="ARBA00022729"/>
    </source>
</evidence>
<name>A0A2B5XSW0_9BACI</name>
<feature type="domain" description="SLH" evidence="2">
    <location>
        <begin position="26"/>
        <end position="89"/>
    </location>
</feature>
<sequence length="388" mass="43512">MKFKQIILAGAVLATSTFTSLTNAQAETGFRDVPSDHWSYNAIMDLKEKQIFAGYGNGIFGFGDPITRGQVARLLYNYIQPVTDPTAPPFKNPFNDVKGTMFEKEILAIARAGIMNGYGNGKFGPDDTLTREQLAAVLKKAFRLRTSSITTFEDVEKNYWATDAISALQENKIVVGTGNNMFEPKKIVTREQYAQFLYNAINFVEAKPELPPFDLPSSMITSEFHYDSSSWINSSPLLLKSVSKEAQNLITKINKNYNEDFKYESVYISGGQMGDGEKVEILSSNPNLGKIYDYGQGQLYLVGENENDFMITFIIDKATVELAKNWITLINPDLNLDKEINDIVALPFKNSGERDYHTNLDKGNYKMELSTMPASNGYESISINVKRK</sequence>
<dbReference type="Pfam" id="PF00395">
    <property type="entry name" value="SLH"/>
    <property type="match status" value="3"/>
</dbReference>
<dbReference type="Proteomes" id="UP000220621">
    <property type="component" value="Unassembled WGS sequence"/>
</dbReference>